<name>A0A1Q2M8X5_9GAMM</name>
<dbReference type="STRING" id="260552.Mag101_16850"/>
<gene>
    <name evidence="2" type="ORF">Mag101_16850</name>
</gene>
<accession>A0A1Q2M8X5</accession>
<dbReference type="OrthoDB" id="5738861at2"/>
<protein>
    <recommendedName>
        <fullName evidence="4">DUF3019 domain-containing protein</fullName>
    </recommendedName>
</protein>
<evidence type="ECO:0008006" key="4">
    <source>
        <dbReference type="Google" id="ProtNLM"/>
    </source>
</evidence>
<dbReference type="RefSeq" id="WP_077407617.1">
    <property type="nucleotide sequence ID" value="NZ_CP019650.1"/>
</dbReference>
<dbReference type="EMBL" id="CP019650">
    <property type="protein sequence ID" value="AQQ69110.1"/>
    <property type="molecule type" value="Genomic_DNA"/>
</dbReference>
<feature type="signal peptide" evidence="1">
    <location>
        <begin position="1"/>
        <end position="22"/>
    </location>
</feature>
<keyword evidence="3" id="KW-1185">Reference proteome</keyword>
<proteinExistence type="predicted"/>
<keyword evidence="1" id="KW-0732">Signal</keyword>
<evidence type="ECO:0000313" key="2">
    <source>
        <dbReference type="EMBL" id="AQQ69110.1"/>
    </source>
</evidence>
<reference evidence="2" key="1">
    <citation type="submission" date="2017-02" db="EMBL/GenBank/DDBJ databases">
        <title>Genome of Microbulbifer agarilyticus GP101.</title>
        <authorList>
            <person name="Jung J."/>
            <person name="Bae S.S."/>
            <person name="Baek K."/>
        </authorList>
    </citation>
    <scope>NUCLEOTIDE SEQUENCE [LARGE SCALE GENOMIC DNA]</scope>
    <source>
        <strain evidence="2">GP101</strain>
    </source>
</reference>
<feature type="chain" id="PRO_5012953144" description="DUF3019 domain-containing protein" evidence="1">
    <location>
        <begin position="23"/>
        <end position="125"/>
    </location>
</feature>
<dbReference type="AlphaFoldDB" id="A0A1Q2M8X5"/>
<evidence type="ECO:0000256" key="1">
    <source>
        <dbReference type="SAM" id="SignalP"/>
    </source>
</evidence>
<dbReference type="KEGG" id="maga:Mag101_16850"/>
<dbReference type="InterPro" id="IPR021559">
    <property type="entry name" value="DUF3019"/>
</dbReference>
<dbReference type="Proteomes" id="UP000188219">
    <property type="component" value="Chromosome"/>
</dbReference>
<dbReference type="Pfam" id="PF11456">
    <property type="entry name" value="DUF3019"/>
    <property type="match status" value="1"/>
</dbReference>
<evidence type="ECO:0000313" key="3">
    <source>
        <dbReference type="Proteomes" id="UP000188219"/>
    </source>
</evidence>
<organism evidence="2 3">
    <name type="scientific">Microbulbifer agarilyticus</name>
    <dbReference type="NCBI Taxonomy" id="260552"/>
    <lineage>
        <taxon>Bacteria</taxon>
        <taxon>Pseudomonadati</taxon>
        <taxon>Pseudomonadota</taxon>
        <taxon>Gammaproteobacteria</taxon>
        <taxon>Cellvibrionales</taxon>
        <taxon>Microbulbiferaceae</taxon>
        <taxon>Microbulbifer</taxon>
    </lineage>
</organism>
<sequence length="125" mass="13663">MKQLCLLLFSIFLLGLNQGALAAELHITPSLCAVAEDEELCSISVTVDFQADDDNDYCLSVSGRGLVSCFSGSAGRSLQVYVSAHEDLFFQVTNSASGIQVAQATLKVAKFRPKRHQRRYGWGFL</sequence>